<accession>M7Z6Y9</accession>
<name>M7Z6Y9_TRIUA</name>
<protein>
    <submittedName>
        <fullName evidence="2">Uncharacterized protein</fullName>
    </submittedName>
</protein>
<proteinExistence type="predicted"/>
<organism evidence="2">
    <name type="scientific">Triticum urartu</name>
    <name type="common">Red wild einkorn</name>
    <name type="synonym">Crithodium urartu</name>
    <dbReference type="NCBI Taxonomy" id="4572"/>
    <lineage>
        <taxon>Eukaryota</taxon>
        <taxon>Viridiplantae</taxon>
        <taxon>Streptophyta</taxon>
        <taxon>Embryophyta</taxon>
        <taxon>Tracheophyta</taxon>
        <taxon>Spermatophyta</taxon>
        <taxon>Magnoliopsida</taxon>
        <taxon>Liliopsida</taxon>
        <taxon>Poales</taxon>
        <taxon>Poaceae</taxon>
        <taxon>BOP clade</taxon>
        <taxon>Pooideae</taxon>
        <taxon>Triticodae</taxon>
        <taxon>Triticeae</taxon>
        <taxon>Triticinae</taxon>
        <taxon>Triticum</taxon>
    </lineage>
</organism>
<feature type="compositionally biased region" description="Basic and acidic residues" evidence="1">
    <location>
        <begin position="86"/>
        <end position="98"/>
    </location>
</feature>
<evidence type="ECO:0000256" key="1">
    <source>
        <dbReference type="SAM" id="MobiDB-lite"/>
    </source>
</evidence>
<reference evidence="2" key="1">
    <citation type="journal article" date="2013" name="Nature">
        <title>Draft genome of the wheat A-genome progenitor Triticum urartu.</title>
        <authorList>
            <person name="Ling H.Q."/>
            <person name="Zhao S."/>
            <person name="Liu D."/>
            <person name="Wang J."/>
            <person name="Sun H."/>
            <person name="Zhang C."/>
            <person name="Fan H."/>
            <person name="Li D."/>
            <person name="Dong L."/>
            <person name="Tao Y."/>
            <person name="Gao C."/>
            <person name="Wu H."/>
            <person name="Li Y."/>
            <person name="Cui Y."/>
            <person name="Guo X."/>
            <person name="Zheng S."/>
            <person name="Wang B."/>
            <person name="Yu K."/>
            <person name="Liang Q."/>
            <person name="Yang W."/>
            <person name="Lou X."/>
            <person name="Chen J."/>
            <person name="Feng M."/>
            <person name="Jian J."/>
            <person name="Zhang X."/>
            <person name="Luo G."/>
            <person name="Jiang Y."/>
            <person name="Liu J."/>
            <person name="Wang Z."/>
            <person name="Sha Y."/>
            <person name="Zhang B."/>
            <person name="Wu H."/>
            <person name="Tang D."/>
            <person name="Shen Q."/>
            <person name="Xue P."/>
            <person name="Zou S."/>
            <person name="Wang X."/>
            <person name="Liu X."/>
            <person name="Wang F."/>
            <person name="Yang Y."/>
            <person name="An X."/>
            <person name="Dong Z."/>
            <person name="Zhang K."/>
            <person name="Zhang X."/>
            <person name="Luo M.C."/>
            <person name="Dvorak J."/>
            <person name="Tong Y."/>
            <person name="Wang J."/>
            <person name="Yang H."/>
            <person name="Li Z."/>
            <person name="Wang D."/>
            <person name="Zhang A."/>
            <person name="Wang J."/>
        </authorList>
    </citation>
    <scope>NUCLEOTIDE SEQUENCE</scope>
</reference>
<sequence>MAAATAPATATKLAADEYTAELAGVPFGAPMGAPEGVAETADGVIAEGASVCRPGRQHGALRGGGDGEEGEEGGDRGEASHLVVVDGERLAGEDSERRRWAVASECLAEETTVVSCEL</sequence>
<dbReference type="EMBL" id="KD171694">
    <property type="protein sequence ID" value="EMS55331.1"/>
    <property type="molecule type" value="Genomic_DNA"/>
</dbReference>
<dbReference type="AlphaFoldDB" id="M7Z6Y9"/>
<feature type="region of interest" description="Disordered" evidence="1">
    <location>
        <begin position="54"/>
        <end position="98"/>
    </location>
</feature>
<gene>
    <name evidence="2" type="ORF">TRIUR3_23590</name>
</gene>
<evidence type="ECO:0000313" key="2">
    <source>
        <dbReference type="EMBL" id="EMS55331.1"/>
    </source>
</evidence>